<reference evidence="2" key="1">
    <citation type="journal article" date="2010" name="Genome Res.">
        <title>Population genomic sequencing of Coccidioides fungi reveals recent hybridization and transposon control.</title>
        <authorList>
            <person name="Neafsey D.E."/>
            <person name="Barker B.M."/>
            <person name="Sharpton T.J."/>
            <person name="Stajich J.E."/>
            <person name="Park D.J."/>
            <person name="Whiston E."/>
            <person name="Hung C.-Y."/>
            <person name="McMahan C."/>
            <person name="White J."/>
            <person name="Sykes S."/>
            <person name="Heiman D."/>
            <person name="Young S."/>
            <person name="Zeng Q."/>
            <person name="Abouelleil A."/>
            <person name="Aftuck L."/>
            <person name="Bessette D."/>
            <person name="Brown A."/>
            <person name="FitzGerald M."/>
            <person name="Lui A."/>
            <person name="Macdonald J.P."/>
            <person name="Priest M."/>
            <person name="Orbach M.J."/>
            <person name="Galgiani J.N."/>
            <person name="Kirkland T.N."/>
            <person name="Cole G.T."/>
            <person name="Birren B.W."/>
            <person name="Henn M.R."/>
            <person name="Taylor J.W."/>
            <person name="Rounsley S.D."/>
        </authorList>
    </citation>
    <scope>NUCLEOTIDE SEQUENCE [LARGE SCALE GENOMIC DNA]</scope>
    <source>
        <strain evidence="2">RMSCC 757 / Silveira</strain>
    </source>
</reference>
<evidence type="ECO:0000313" key="2">
    <source>
        <dbReference type="Proteomes" id="UP000002497"/>
    </source>
</evidence>
<gene>
    <name evidence="1" type="ORF">CPSG_05089</name>
</gene>
<keyword evidence="2" id="KW-1185">Reference proteome</keyword>
<reference evidence="2" key="2">
    <citation type="submission" date="2010-03" db="EMBL/GenBank/DDBJ databases">
        <title>The genome sequence of Coccidioides posadasii strain Silveira.</title>
        <authorList>
            <consortium name="The Broad Institute Genome Sequencing Center for Infectious Disease"/>
            <person name="Neafsey D."/>
            <person name="Orbach M."/>
            <person name="Henn M.R."/>
            <person name="Cole G.T."/>
            <person name="Galgiani J."/>
            <person name="Gardner M.J."/>
            <person name="Kirkland T.N."/>
            <person name="Taylor J.W."/>
            <person name="Young S.K."/>
            <person name="Zeng Q."/>
            <person name="Koehrsen M."/>
            <person name="Alvarado L."/>
            <person name="Berlin A."/>
            <person name="Borenstein D."/>
            <person name="Chapman S.B."/>
            <person name="Chen Z."/>
            <person name="Engels R."/>
            <person name="Freedman E."/>
            <person name="Gellesch M."/>
            <person name="Goldberg J."/>
            <person name="Griggs A."/>
            <person name="Gujja S."/>
            <person name="Heilman E."/>
            <person name="Heiman D."/>
            <person name="Howarth C."/>
            <person name="Jen D."/>
            <person name="Larson L."/>
            <person name="Mehta T."/>
            <person name="Neiman D."/>
            <person name="Park D."/>
            <person name="Pearson M."/>
            <person name="Richards J."/>
            <person name="Roberts A."/>
            <person name="Saif S."/>
            <person name="Shea T."/>
            <person name="Shenoy N."/>
            <person name="Sisk P."/>
            <person name="Stolte C."/>
            <person name="Sykes S."/>
            <person name="Walk T."/>
            <person name="White J."/>
            <person name="Yandava C."/>
            <person name="Haas B."/>
            <person name="Nusbaum C."/>
            <person name="Birren B."/>
        </authorList>
    </citation>
    <scope>NUCLEOTIDE SEQUENCE [LARGE SCALE GENOMIC DNA]</scope>
    <source>
        <strain evidence="2">RMSCC 757 / Silveira</strain>
    </source>
</reference>
<proteinExistence type="predicted"/>
<organism evidence="2">
    <name type="scientific">Coccidioides posadasii (strain RMSCC 757 / Silveira)</name>
    <name type="common">Valley fever fungus</name>
    <dbReference type="NCBI Taxonomy" id="443226"/>
    <lineage>
        <taxon>Eukaryota</taxon>
        <taxon>Fungi</taxon>
        <taxon>Dikarya</taxon>
        <taxon>Ascomycota</taxon>
        <taxon>Pezizomycotina</taxon>
        <taxon>Eurotiomycetes</taxon>
        <taxon>Eurotiomycetidae</taxon>
        <taxon>Onygenales</taxon>
        <taxon>Onygenaceae</taxon>
        <taxon>Coccidioides</taxon>
    </lineage>
</organism>
<accession>E9D659</accession>
<dbReference type="Proteomes" id="UP000002497">
    <property type="component" value="Unassembled WGS sequence"/>
</dbReference>
<dbReference type="AlphaFoldDB" id="E9D659"/>
<dbReference type="EMBL" id="GL636492">
    <property type="protein sequence ID" value="EFW18403.1"/>
    <property type="molecule type" value="Genomic_DNA"/>
</dbReference>
<dbReference type="HOGENOM" id="CLU_1618864_0_0_1"/>
<evidence type="ECO:0000313" key="1">
    <source>
        <dbReference type="EMBL" id="EFW18403.1"/>
    </source>
</evidence>
<protein>
    <submittedName>
        <fullName evidence="1">Predicted protein</fullName>
    </submittedName>
</protein>
<sequence length="164" mass="18098">MIYISGKSKKKVTISLFSGIWGIQNFGKILQTWSRISGFPTRHSTDFTGTKPQNGEVATKVATDTEPTHIELRCLCKCETSKRIETSFHTSLDGKLAVYCHSICFHYLIREIEPGKIDKCRLPNLAYLAFLGPIASSGPMVHADAGNKDDRSGGMVEMTEAVTL</sequence>
<dbReference type="VEuPathDB" id="FungiDB:CPSG_05089"/>
<name>E9D659_COCPS</name>